<protein>
    <recommendedName>
        <fullName evidence="2">B12-binding domain-containing protein</fullName>
    </recommendedName>
</protein>
<dbReference type="Gene3D" id="3.40.50.280">
    <property type="entry name" value="Cobalamin-binding domain"/>
    <property type="match status" value="1"/>
</dbReference>
<accession>A0A383C1I8</accession>
<sequence length="119" mass="14107">MKQEIKKRIYFNEYNFLMGQTTYLPLVSGLLQAYAEKTPDLRNHYDFMPFLFHVDLPEKIISQIDNPFIATFSVMMWNEQLSLQVAKEIKDKFPNCIIIFGGAQPPHHPIEYFKKYPFV</sequence>
<evidence type="ECO:0008006" key="2">
    <source>
        <dbReference type="Google" id="ProtNLM"/>
    </source>
</evidence>
<evidence type="ECO:0000313" key="1">
    <source>
        <dbReference type="EMBL" id="SVE25943.1"/>
    </source>
</evidence>
<proteinExistence type="predicted"/>
<gene>
    <name evidence="1" type="ORF">METZ01_LOCUS478797</name>
</gene>
<name>A0A383C1I8_9ZZZZ</name>
<dbReference type="AlphaFoldDB" id="A0A383C1I8"/>
<feature type="non-terminal residue" evidence="1">
    <location>
        <position position="119"/>
    </location>
</feature>
<organism evidence="1">
    <name type="scientific">marine metagenome</name>
    <dbReference type="NCBI Taxonomy" id="408172"/>
    <lineage>
        <taxon>unclassified sequences</taxon>
        <taxon>metagenomes</taxon>
        <taxon>ecological metagenomes</taxon>
    </lineage>
</organism>
<dbReference type="EMBL" id="UINC01204975">
    <property type="protein sequence ID" value="SVE25943.1"/>
    <property type="molecule type" value="Genomic_DNA"/>
</dbReference>
<reference evidence="1" key="1">
    <citation type="submission" date="2018-05" db="EMBL/GenBank/DDBJ databases">
        <authorList>
            <person name="Lanie J.A."/>
            <person name="Ng W.-L."/>
            <person name="Kazmierczak K.M."/>
            <person name="Andrzejewski T.M."/>
            <person name="Davidsen T.M."/>
            <person name="Wayne K.J."/>
            <person name="Tettelin H."/>
            <person name="Glass J.I."/>
            <person name="Rusch D."/>
            <person name="Podicherti R."/>
            <person name="Tsui H.-C.T."/>
            <person name="Winkler M.E."/>
        </authorList>
    </citation>
    <scope>NUCLEOTIDE SEQUENCE</scope>
</reference>